<comment type="caution">
    <text evidence="1">The sequence shown here is derived from an EMBL/GenBank/DDBJ whole genome shotgun (WGS) entry which is preliminary data.</text>
</comment>
<dbReference type="EMBL" id="JAAIUW010000009">
    <property type="protein sequence ID" value="KAF7817211.1"/>
    <property type="molecule type" value="Genomic_DNA"/>
</dbReference>
<evidence type="ECO:0000313" key="2">
    <source>
        <dbReference type="Proteomes" id="UP000634136"/>
    </source>
</evidence>
<dbReference type="Proteomes" id="UP000634136">
    <property type="component" value="Unassembled WGS sequence"/>
</dbReference>
<name>A0A834T8S9_9FABA</name>
<protein>
    <submittedName>
        <fullName evidence="1">Cyclin-A2-2</fullName>
    </submittedName>
</protein>
<keyword evidence="2" id="KW-1185">Reference proteome</keyword>
<proteinExistence type="predicted"/>
<sequence>MKTMVVMTYHQQCDFEKGTYDAISMQATPTSWSLCFVIKLEERKRSMRFTVRISSDITEAWDESMGSAKRQSLVLLDMHRCSTLSFNFSAPVVLYVGYISKHCPPLMLKTSGSNHRSFVLDGLEEGGSPTNDPKALAFALVIRTGRSSSLALIDLSLFIFACLEEKQPDCFRWKFPSYLLYKRPNKP</sequence>
<dbReference type="AlphaFoldDB" id="A0A834T8S9"/>
<organism evidence="1 2">
    <name type="scientific">Senna tora</name>
    <dbReference type="NCBI Taxonomy" id="362788"/>
    <lineage>
        <taxon>Eukaryota</taxon>
        <taxon>Viridiplantae</taxon>
        <taxon>Streptophyta</taxon>
        <taxon>Embryophyta</taxon>
        <taxon>Tracheophyta</taxon>
        <taxon>Spermatophyta</taxon>
        <taxon>Magnoliopsida</taxon>
        <taxon>eudicotyledons</taxon>
        <taxon>Gunneridae</taxon>
        <taxon>Pentapetalae</taxon>
        <taxon>rosids</taxon>
        <taxon>fabids</taxon>
        <taxon>Fabales</taxon>
        <taxon>Fabaceae</taxon>
        <taxon>Caesalpinioideae</taxon>
        <taxon>Cassia clade</taxon>
        <taxon>Senna</taxon>
    </lineage>
</organism>
<gene>
    <name evidence="1" type="ORF">G2W53_031180</name>
</gene>
<reference evidence="1" key="1">
    <citation type="submission" date="2020-09" db="EMBL/GenBank/DDBJ databases">
        <title>Genome-Enabled Discovery of Anthraquinone Biosynthesis in Senna tora.</title>
        <authorList>
            <person name="Kang S.-H."/>
            <person name="Pandey R.P."/>
            <person name="Lee C.-M."/>
            <person name="Sim J.-S."/>
            <person name="Jeong J.-T."/>
            <person name="Choi B.-S."/>
            <person name="Jung M."/>
            <person name="Ginzburg D."/>
            <person name="Zhao K."/>
            <person name="Won S.Y."/>
            <person name="Oh T.-J."/>
            <person name="Yu Y."/>
            <person name="Kim N.-H."/>
            <person name="Lee O.R."/>
            <person name="Lee T.-H."/>
            <person name="Bashyal P."/>
            <person name="Kim T.-S."/>
            <person name="Lee W.-H."/>
            <person name="Kawkins C."/>
            <person name="Kim C.-K."/>
            <person name="Kim J.S."/>
            <person name="Ahn B.O."/>
            <person name="Rhee S.Y."/>
            <person name="Sohng J.K."/>
        </authorList>
    </citation>
    <scope>NUCLEOTIDE SEQUENCE</scope>
    <source>
        <tissue evidence="1">Leaf</tissue>
    </source>
</reference>
<evidence type="ECO:0000313" key="1">
    <source>
        <dbReference type="EMBL" id="KAF7817211.1"/>
    </source>
</evidence>
<accession>A0A834T8S9</accession>